<dbReference type="PANTHER" id="PTHR30408:SF13">
    <property type="entry name" value="TYPE I RESTRICTION ENZYME HINDI SPECIFICITY SUBUNIT"/>
    <property type="match status" value="1"/>
</dbReference>
<dbReference type="CDD" id="cd17517">
    <property type="entry name" value="RMtype1_S_EcoKI_StySPI-TRD2-CR2_like"/>
    <property type="match status" value="1"/>
</dbReference>
<keyword evidence="5" id="KW-0378">Hydrolase</keyword>
<evidence type="ECO:0000256" key="3">
    <source>
        <dbReference type="ARBA" id="ARBA00023125"/>
    </source>
</evidence>
<dbReference type="InterPro" id="IPR052021">
    <property type="entry name" value="Type-I_RS_S_subunit"/>
</dbReference>
<proteinExistence type="inferred from homology"/>
<protein>
    <submittedName>
        <fullName evidence="5">Restriction endonuclease subunit S</fullName>
    </submittedName>
</protein>
<dbReference type="EMBL" id="VIFK01000261">
    <property type="protein sequence ID" value="TQE98174.1"/>
    <property type="molecule type" value="Genomic_DNA"/>
</dbReference>
<gene>
    <name evidence="5" type="ORF">FKY71_15220</name>
</gene>
<reference evidence="5 6" key="1">
    <citation type="submission" date="2019-06" db="EMBL/GenBank/DDBJ databases">
        <title>Metagenome assembled Genome of Spiribacter salinus SL48-SHIP from the microbial mat of Salt Lake 48 (Novosibirsk region, Russia).</title>
        <authorList>
            <person name="Shipova A."/>
            <person name="Rozanov A.S."/>
            <person name="Bryanskaya A.V."/>
            <person name="Peltek S.E."/>
        </authorList>
    </citation>
    <scope>NUCLEOTIDE SEQUENCE [LARGE SCALE GENOMIC DNA]</scope>
    <source>
        <strain evidence="5">SL48-SHIP-2</strain>
    </source>
</reference>
<keyword evidence="5" id="KW-0255">Endonuclease</keyword>
<dbReference type="Pfam" id="PF01420">
    <property type="entry name" value="Methylase_S"/>
    <property type="match status" value="1"/>
</dbReference>
<organism evidence="5 6">
    <name type="scientific">Spiribacter salinus</name>
    <dbReference type="NCBI Taxonomy" id="1335746"/>
    <lineage>
        <taxon>Bacteria</taxon>
        <taxon>Pseudomonadati</taxon>
        <taxon>Pseudomonadota</taxon>
        <taxon>Gammaproteobacteria</taxon>
        <taxon>Chromatiales</taxon>
        <taxon>Ectothiorhodospiraceae</taxon>
        <taxon>Spiribacter</taxon>
    </lineage>
</organism>
<dbReference type="CDD" id="cd17260">
    <property type="entry name" value="RMtype1_S_EcoEI-TRD1-CR1_like"/>
    <property type="match status" value="1"/>
</dbReference>
<keyword evidence="5" id="KW-0540">Nuclease</keyword>
<evidence type="ECO:0000256" key="2">
    <source>
        <dbReference type="ARBA" id="ARBA00022747"/>
    </source>
</evidence>
<name>A0A540VN30_9GAMM</name>
<dbReference type="GO" id="GO:0004519">
    <property type="term" value="F:endonuclease activity"/>
    <property type="evidence" value="ECO:0007669"/>
    <property type="project" value="UniProtKB-KW"/>
</dbReference>
<dbReference type="InterPro" id="IPR000055">
    <property type="entry name" value="Restrct_endonuc_typeI_TRD"/>
</dbReference>
<dbReference type="SUPFAM" id="SSF116734">
    <property type="entry name" value="DNA methylase specificity domain"/>
    <property type="match status" value="2"/>
</dbReference>
<dbReference type="AlphaFoldDB" id="A0A540VN30"/>
<keyword evidence="3" id="KW-0238">DNA-binding</keyword>
<dbReference type="InterPro" id="IPR044946">
    <property type="entry name" value="Restrct_endonuc_typeI_TRD_sf"/>
</dbReference>
<dbReference type="GO" id="GO:0003677">
    <property type="term" value="F:DNA binding"/>
    <property type="evidence" value="ECO:0007669"/>
    <property type="project" value="UniProtKB-KW"/>
</dbReference>
<comment type="similarity">
    <text evidence="1">Belongs to the type-I restriction system S methylase family.</text>
</comment>
<dbReference type="PANTHER" id="PTHR30408">
    <property type="entry name" value="TYPE-1 RESTRICTION ENZYME ECOKI SPECIFICITY PROTEIN"/>
    <property type="match status" value="1"/>
</dbReference>
<dbReference type="Proteomes" id="UP000315400">
    <property type="component" value="Unassembled WGS sequence"/>
</dbReference>
<evidence type="ECO:0000313" key="6">
    <source>
        <dbReference type="Proteomes" id="UP000315400"/>
    </source>
</evidence>
<keyword evidence="2" id="KW-0680">Restriction system</keyword>
<evidence type="ECO:0000259" key="4">
    <source>
        <dbReference type="Pfam" id="PF01420"/>
    </source>
</evidence>
<sequence length="472" mass="53221">MSSSLRELARCKVRFPGNCDTWRGIVSNLKLWGEVPEGFDVQRIGQISSVQTGPFGSQLHKEDYVDVGTPIVTVEHLGENFFTHQNLPRVSEQDVERLSKYKLRAGDIVFSRVGSVERRSLVRNSEDGWLFSGRCLRIRPNPEVVCSTYLSYFLGHPGVRDYIRAIAVGATMPSLNTKLLSDIPVYLPPLPEQRRVGELLGMLDEKIELNRQTARTLEELTQRLFKSWFVDFDPVRAKMAGRKPAHTPPEIADLFPDRLVDSPLGPIPEGWRLANLREIVDLNPKEPLKKGVEALYVEMAALPTAGMSIEGAFPREFKSGTRFRSGDTLMARITPCLENGKGALFLHEHGERPAWGSTEFIVLRPKDPVPELWPYVLMRDSGFREYAIQNMTGTSGRQRVSAKSVGEYMLPVPPSDVFRAFGDLVDGFAHRIERMRQESQTLTQLRNRLLPKLISGEIRVPEAQELAKESVS</sequence>
<comment type="caution">
    <text evidence="5">The sequence shown here is derived from an EMBL/GenBank/DDBJ whole genome shotgun (WGS) entry which is preliminary data.</text>
</comment>
<evidence type="ECO:0000313" key="5">
    <source>
        <dbReference type="EMBL" id="TQE98174.1"/>
    </source>
</evidence>
<dbReference type="GO" id="GO:0009307">
    <property type="term" value="P:DNA restriction-modification system"/>
    <property type="evidence" value="ECO:0007669"/>
    <property type="project" value="UniProtKB-KW"/>
</dbReference>
<dbReference type="Gene3D" id="3.90.220.20">
    <property type="entry name" value="DNA methylase specificity domains"/>
    <property type="match status" value="2"/>
</dbReference>
<accession>A0A540VN30</accession>
<evidence type="ECO:0000256" key="1">
    <source>
        <dbReference type="ARBA" id="ARBA00010923"/>
    </source>
</evidence>
<feature type="domain" description="Type I restriction modification DNA specificity" evidence="4">
    <location>
        <begin position="36"/>
        <end position="218"/>
    </location>
</feature>